<feature type="region of interest" description="Disordered" evidence="1">
    <location>
        <begin position="362"/>
        <end position="426"/>
    </location>
</feature>
<accession>A0A0M4MLC3</accession>
<evidence type="ECO:0000256" key="2">
    <source>
        <dbReference type="SAM" id="Phobius"/>
    </source>
</evidence>
<feature type="compositionally biased region" description="Pro residues" evidence="1">
    <location>
        <begin position="387"/>
        <end position="397"/>
    </location>
</feature>
<dbReference type="RefSeq" id="WP_053962050.1">
    <property type="nucleotide sequence ID" value="NZ_CP012390.1"/>
</dbReference>
<gene>
    <name evidence="4" type="ORF">AL705_04840</name>
</gene>
<dbReference type="EMBL" id="CP012390">
    <property type="protein sequence ID" value="ALE19053.1"/>
    <property type="molecule type" value="Genomic_DNA"/>
</dbReference>
<feature type="signal peptide" evidence="3">
    <location>
        <begin position="1"/>
        <end position="25"/>
    </location>
</feature>
<feature type="compositionally biased region" description="Basic and acidic residues" evidence="1">
    <location>
        <begin position="399"/>
        <end position="408"/>
    </location>
</feature>
<feature type="compositionally biased region" description="Low complexity" evidence="1">
    <location>
        <begin position="409"/>
        <end position="426"/>
    </location>
</feature>
<feature type="transmembrane region" description="Helical" evidence="2">
    <location>
        <begin position="334"/>
        <end position="356"/>
    </location>
</feature>
<feature type="transmembrane region" description="Helical" evidence="2">
    <location>
        <begin position="228"/>
        <end position="251"/>
    </location>
</feature>
<dbReference type="AlphaFoldDB" id="A0A0M4MLC3"/>
<keyword evidence="3" id="KW-0732">Signal</keyword>
<dbReference type="Proteomes" id="UP000068137">
    <property type="component" value="Chromosome"/>
</dbReference>
<dbReference type="KEGG" id="cbq:AL705_04840"/>
<protein>
    <submittedName>
        <fullName evidence="4">Uncharacterized protein</fullName>
    </submittedName>
</protein>
<name>A0A0M4MLC3_9ACTN</name>
<keyword evidence="2" id="KW-0812">Transmembrane</keyword>
<feature type="transmembrane region" description="Helical" evidence="2">
    <location>
        <begin position="263"/>
        <end position="283"/>
    </location>
</feature>
<evidence type="ECO:0000313" key="5">
    <source>
        <dbReference type="Proteomes" id="UP000068137"/>
    </source>
</evidence>
<evidence type="ECO:0000256" key="1">
    <source>
        <dbReference type="SAM" id="MobiDB-lite"/>
    </source>
</evidence>
<reference evidence="4 5" key="1">
    <citation type="journal article" date="2015" name="Genome Announc.">
        <title>Complete Genome Sequences for Two Strains of a Novel Fastidious, Partially Acid-Fast, Gram-Positive Corynebacterineae Bacterium, Derived from Human Clinical Samples.</title>
        <authorList>
            <person name="Nicholson A.C."/>
            <person name="Bell M."/>
            <person name="Humrighouse B.W."/>
            <person name="McQuiston J.R."/>
        </authorList>
    </citation>
    <scope>NUCLEOTIDE SEQUENCE [LARGE SCALE GENOMIC DNA]</scope>
    <source>
        <strain evidence="4 5">X1698</strain>
    </source>
</reference>
<feature type="compositionally biased region" description="Basic and acidic residues" evidence="1">
    <location>
        <begin position="363"/>
        <end position="386"/>
    </location>
</feature>
<feature type="transmembrane region" description="Helical" evidence="2">
    <location>
        <begin position="289"/>
        <end position="322"/>
    </location>
</feature>
<evidence type="ECO:0000256" key="3">
    <source>
        <dbReference type="SAM" id="SignalP"/>
    </source>
</evidence>
<feature type="chain" id="PRO_5005798466" evidence="3">
    <location>
        <begin position="26"/>
        <end position="426"/>
    </location>
</feature>
<sequence length="426" mass="41684">MKTRIAAGLVCLAAALGLGAGAANAAEAPAEQSPAIAGITLDMPTVDLQTPEAPASPLLPSTQDVLKFMADSLALVGRDVLQPASAQSIHLPSVVGSLTEKGDDANKKSDKSDLNGIGDQFDGFWKGIQDTLGGIPGIGKAISTPVSALRGSDPWTNDITRVLLTVGIFLAPLSPLAGLALGLAAAAVVAVVAFVVVAVPVLGIGLFGGLAAGFFAFGAGLLSGGGTALLAAIVAALFLGGGIALLALGIIALGSVVASPPGIAMVVIGGILILLSPFVLLGVGPGLGLIVGGFVGAVLLTIAGVVVMIIPAVIAGLIAGAVAGGLTFIVATPVLMVVALIAGIAMIPAAFIVWAIQGPTRPANEKKPGNEAKPADKDKKAADKGPKPAPAPAPAPAPEAKKADEKKAAPANPWAAAAQSDFSLAA</sequence>
<evidence type="ECO:0000313" key="4">
    <source>
        <dbReference type="EMBL" id="ALE19053.1"/>
    </source>
</evidence>
<proteinExistence type="predicted"/>
<organism evidence="4 5">
    <name type="scientific">Lawsonella clevelandensis</name>
    <dbReference type="NCBI Taxonomy" id="1528099"/>
    <lineage>
        <taxon>Bacteria</taxon>
        <taxon>Bacillati</taxon>
        <taxon>Actinomycetota</taxon>
        <taxon>Actinomycetes</taxon>
        <taxon>Mycobacteriales</taxon>
        <taxon>Lawsonellaceae</taxon>
        <taxon>Lawsonella</taxon>
    </lineage>
</organism>
<keyword evidence="2" id="KW-1133">Transmembrane helix</keyword>
<keyword evidence="2" id="KW-0472">Membrane</keyword>